<evidence type="ECO:0000313" key="2">
    <source>
        <dbReference type="Proteomes" id="UP000232003"/>
    </source>
</evidence>
<reference evidence="1 2" key="1">
    <citation type="submission" date="2017-11" db="EMBL/GenBank/DDBJ databases">
        <title>Complete genome of a free-living desiccation-tolerant cyanobacterium and its photosynthetic adaptation to extreme terrestrial habitat.</title>
        <authorList>
            <person name="Shang J."/>
        </authorList>
    </citation>
    <scope>NUCLEOTIDE SEQUENCE [LARGE SCALE GENOMIC DNA]</scope>
    <source>
        <strain evidence="1 2">CCNUN1</strain>
    </source>
</reference>
<dbReference type="EMBL" id="CP024785">
    <property type="protein sequence ID" value="AUB41777.1"/>
    <property type="molecule type" value="Genomic_DNA"/>
</dbReference>
<organism evidence="1 2">
    <name type="scientific">Nostoc flagelliforme CCNUN1</name>
    <dbReference type="NCBI Taxonomy" id="2038116"/>
    <lineage>
        <taxon>Bacteria</taxon>
        <taxon>Bacillati</taxon>
        <taxon>Cyanobacteriota</taxon>
        <taxon>Cyanophyceae</taxon>
        <taxon>Nostocales</taxon>
        <taxon>Nostocaceae</taxon>
        <taxon>Nostoc</taxon>
    </lineage>
</organism>
<proteinExistence type="predicted"/>
<evidence type="ECO:0000313" key="1">
    <source>
        <dbReference type="EMBL" id="AUB41777.1"/>
    </source>
</evidence>
<dbReference type="KEGG" id="nfl:COO91_07848"/>
<accession>A0A2K8T252</accession>
<keyword evidence="2" id="KW-1185">Reference proteome</keyword>
<protein>
    <submittedName>
        <fullName evidence="1">Uncharacterized protein</fullName>
    </submittedName>
</protein>
<dbReference type="AlphaFoldDB" id="A0A2K8T252"/>
<name>A0A2K8T252_9NOSO</name>
<dbReference type="Proteomes" id="UP000232003">
    <property type="component" value="Chromosome"/>
</dbReference>
<gene>
    <name evidence="1" type="ORF">COO91_07848</name>
</gene>
<sequence>MLGSAENDCLKRYWSIVKVLPLVTVYATNAIPANPKKAKLYDVRLMTY</sequence>